<proteinExistence type="predicted"/>
<evidence type="ECO:0000259" key="2">
    <source>
        <dbReference type="Pfam" id="PF07762"/>
    </source>
</evidence>
<dbReference type="EMBL" id="CAJGYO010000007">
    <property type="protein sequence ID" value="CAD6244411.1"/>
    <property type="molecule type" value="Genomic_DNA"/>
</dbReference>
<comment type="caution">
    <text evidence="3">The sequence shown here is derived from an EMBL/GenBank/DDBJ whole genome shotgun (WGS) entry which is preliminary data.</text>
</comment>
<sequence length="404" mass="45777">MLHARILAVEPSSTTKPTSPTTRTPPQVECRTREDGQLIKVTFCLAKTPLLSHFCIHCPGMGPEKFGTEPSILATEERFALLRVPIFCPSRQMFQEHSDYFIYQASSLCRPSQKPPLLLLLPNPHPLEFADDAIGILTHHSHKGVTFVLAALQPQSEIGAYKFHLFSGEADNWTSRVVSCDPSLPQRYSFWCIDKVITIDTKGDLMGWVDLWRGILMCDVLSKNPVLQYVPLPTPVVRHVPGMGSPDIVRDMVAVRGTVKYFEMKPKVIVETRRIQGWIATTWSTQIEHSWKWHEECIFDVFDVVIDRNNHIELLASPKGNDNTKTILSLRVASPALSLEDDYLVYFMAKIHSSDDNAWIISVDMKNQSLQGVAEFSAERTLGVQCNYLRSTISKFMYLKQSTR</sequence>
<name>A0A811PMF4_9POAL</name>
<protein>
    <recommendedName>
        <fullName evidence="2">DUF1618 domain-containing protein</fullName>
    </recommendedName>
</protein>
<dbReference type="OrthoDB" id="676774at2759"/>
<reference evidence="3" key="1">
    <citation type="submission" date="2020-10" db="EMBL/GenBank/DDBJ databases">
        <authorList>
            <person name="Han B."/>
            <person name="Lu T."/>
            <person name="Zhao Q."/>
            <person name="Huang X."/>
            <person name="Zhao Y."/>
        </authorList>
    </citation>
    <scope>NUCLEOTIDE SEQUENCE</scope>
</reference>
<dbReference type="Pfam" id="PF07762">
    <property type="entry name" value="DUF1618"/>
    <property type="match status" value="1"/>
</dbReference>
<feature type="compositionally biased region" description="Low complexity" evidence="1">
    <location>
        <begin position="11"/>
        <end position="26"/>
    </location>
</feature>
<gene>
    <name evidence="3" type="ORF">NCGR_LOCUS29110</name>
</gene>
<dbReference type="PANTHER" id="PTHR33074">
    <property type="entry name" value="EXPRESSED PROTEIN-RELATED"/>
    <property type="match status" value="1"/>
</dbReference>
<keyword evidence="4" id="KW-1185">Reference proteome</keyword>
<feature type="region of interest" description="Disordered" evidence="1">
    <location>
        <begin position="10"/>
        <end position="29"/>
    </location>
</feature>
<feature type="domain" description="DUF1618" evidence="2">
    <location>
        <begin position="208"/>
        <end position="346"/>
    </location>
</feature>
<evidence type="ECO:0000313" key="3">
    <source>
        <dbReference type="EMBL" id="CAD6244411.1"/>
    </source>
</evidence>
<dbReference type="InterPro" id="IPR011676">
    <property type="entry name" value="DUF1618"/>
</dbReference>
<accession>A0A811PMF4</accession>
<organism evidence="3 4">
    <name type="scientific">Miscanthus lutarioriparius</name>
    <dbReference type="NCBI Taxonomy" id="422564"/>
    <lineage>
        <taxon>Eukaryota</taxon>
        <taxon>Viridiplantae</taxon>
        <taxon>Streptophyta</taxon>
        <taxon>Embryophyta</taxon>
        <taxon>Tracheophyta</taxon>
        <taxon>Spermatophyta</taxon>
        <taxon>Magnoliopsida</taxon>
        <taxon>Liliopsida</taxon>
        <taxon>Poales</taxon>
        <taxon>Poaceae</taxon>
        <taxon>PACMAD clade</taxon>
        <taxon>Panicoideae</taxon>
        <taxon>Andropogonodae</taxon>
        <taxon>Andropogoneae</taxon>
        <taxon>Saccharinae</taxon>
        <taxon>Miscanthus</taxon>
    </lineage>
</organism>
<evidence type="ECO:0000313" key="4">
    <source>
        <dbReference type="Proteomes" id="UP000604825"/>
    </source>
</evidence>
<dbReference type="Proteomes" id="UP000604825">
    <property type="component" value="Unassembled WGS sequence"/>
</dbReference>
<dbReference type="AlphaFoldDB" id="A0A811PMF4"/>
<evidence type="ECO:0000256" key="1">
    <source>
        <dbReference type="SAM" id="MobiDB-lite"/>
    </source>
</evidence>